<evidence type="ECO:0000259" key="6">
    <source>
        <dbReference type="PROSITE" id="PS51294"/>
    </source>
</evidence>
<dbReference type="PANTHER" id="PTHR46621">
    <property type="entry name" value="SNRNA-ACTIVATING PROTEIN COMPLEX SUBUNIT 4"/>
    <property type="match status" value="1"/>
</dbReference>
<reference evidence="7 8" key="1">
    <citation type="submission" date="2024-04" db="EMBL/GenBank/DDBJ databases">
        <title>Tritrichomonas musculus Genome.</title>
        <authorList>
            <person name="Alves-Ferreira E."/>
            <person name="Grigg M."/>
            <person name="Lorenzi H."/>
            <person name="Galac M."/>
        </authorList>
    </citation>
    <scope>NUCLEOTIDE SEQUENCE [LARGE SCALE GENOMIC DNA]</scope>
    <source>
        <strain evidence="7 8">EAF2021</strain>
    </source>
</reference>
<dbReference type="Pfam" id="PF00249">
    <property type="entry name" value="Myb_DNA-binding"/>
    <property type="match status" value="2"/>
</dbReference>
<dbReference type="PROSITE" id="PS51294">
    <property type="entry name" value="HTH_MYB"/>
    <property type="match status" value="2"/>
</dbReference>
<evidence type="ECO:0000259" key="5">
    <source>
        <dbReference type="PROSITE" id="PS50090"/>
    </source>
</evidence>
<dbReference type="PANTHER" id="PTHR46621:SF1">
    <property type="entry name" value="SNRNA-ACTIVATING PROTEIN COMPLEX SUBUNIT 4"/>
    <property type="match status" value="1"/>
</dbReference>
<gene>
    <name evidence="7" type="ORF">M9Y10_003286</name>
</gene>
<evidence type="ECO:0000256" key="3">
    <source>
        <dbReference type="ARBA" id="ARBA00023163"/>
    </source>
</evidence>
<dbReference type="InterPro" id="IPR051575">
    <property type="entry name" value="Myb-like_DNA-bd"/>
</dbReference>
<feature type="domain" description="HTH myb-type" evidence="6">
    <location>
        <begin position="1"/>
        <end position="54"/>
    </location>
</feature>
<organism evidence="7 8">
    <name type="scientific">Tritrichomonas musculus</name>
    <dbReference type="NCBI Taxonomy" id="1915356"/>
    <lineage>
        <taxon>Eukaryota</taxon>
        <taxon>Metamonada</taxon>
        <taxon>Parabasalia</taxon>
        <taxon>Tritrichomonadida</taxon>
        <taxon>Tritrichomonadidae</taxon>
        <taxon>Tritrichomonas</taxon>
    </lineage>
</organism>
<keyword evidence="8" id="KW-1185">Reference proteome</keyword>
<evidence type="ECO:0008006" key="9">
    <source>
        <dbReference type="Google" id="ProtNLM"/>
    </source>
</evidence>
<evidence type="ECO:0000313" key="8">
    <source>
        <dbReference type="Proteomes" id="UP001470230"/>
    </source>
</evidence>
<protein>
    <recommendedName>
        <fullName evidence="9">Myb-like DNA-binding domain containing protein</fullName>
    </recommendedName>
</protein>
<keyword evidence="4" id="KW-0539">Nucleus</keyword>
<feature type="domain" description="Myb-like" evidence="5">
    <location>
        <begin position="51"/>
        <end position="101"/>
    </location>
</feature>
<sequence length="299" mass="35291">MKRSNKFSEKEDTLLCELVNKFGPNSWKEVSLHFPNKTLRQCRERWNNYLSSSNNDNSWTNEEDSLLINKHNILGSKWSKISQFFNQKTSTICKNRFLQLQQTSKQQPKTSNDSKKTILPIKNRSDLRNWFLNNHKTAKEFWIHVNRKTKPEQDVISYLDAVEEALCFGWIDSTVKTTGENFCIQRFSPRRPNSHWTELNKARCDRLEKLGLMTDSGRAEMKKSGKFQIDEKILNVLKSDQKLWNKYKELPDLYVRIRIQSIQQAKGNDKLFKSRLDKFIENTLNGKMYGNWNDGGRLN</sequence>
<dbReference type="EMBL" id="JAPFFF010000010">
    <property type="protein sequence ID" value="KAK8880605.1"/>
    <property type="molecule type" value="Genomic_DNA"/>
</dbReference>
<dbReference type="CDD" id="cd00167">
    <property type="entry name" value="SANT"/>
    <property type="match status" value="2"/>
</dbReference>
<dbReference type="Gene3D" id="1.10.10.60">
    <property type="entry name" value="Homeodomain-like"/>
    <property type="match status" value="2"/>
</dbReference>
<keyword evidence="2" id="KW-0238">DNA-binding</keyword>
<dbReference type="PROSITE" id="PS50090">
    <property type="entry name" value="MYB_LIKE"/>
    <property type="match status" value="2"/>
</dbReference>
<evidence type="ECO:0000256" key="1">
    <source>
        <dbReference type="ARBA" id="ARBA00023015"/>
    </source>
</evidence>
<keyword evidence="3" id="KW-0804">Transcription</keyword>
<dbReference type="SUPFAM" id="SSF46689">
    <property type="entry name" value="Homeodomain-like"/>
    <property type="match status" value="1"/>
</dbReference>
<accession>A0ABR2JP23</accession>
<dbReference type="SMART" id="SM00717">
    <property type="entry name" value="SANT"/>
    <property type="match status" value="2"/>
</dbReference>
<evidence type="ECO:0000313" key="7">
    <source>
        <dbReference type="EMBL" id="KAK8880605.1"/>
    </source>
</evidence>
<evidence type="ECO:0000256" key="4">
    <source>
        <dbReference type="ARBA" id="ARBA00023242"/>
    </source>
</evidence>
<evidence type="ECO:0000256" key="2">
    <source>
        <dbReference type="ARBA" id="ARBA00023125"/>
    </source>
</evidence>
<feature type="domain" description="HTH myb-type" evidence="6">
    <location>
        <begin position="58"/>
        <end position="105"/>
    </location>
</feature>
<comment type="caution">
    <text evidence="7">The sequence shown here is derived from an EMBL/GenBank/DDBJ whole genome shotgun (WGS) entry which is preliminary data.</text>
</comment>
<dbReference type="InterPro" id="IPR001005">
    <property type="entry name" value="SANT/Myb"/>
</dbReference>
<proteinExistence type="predicted"/>
<keyword evidence="1" id="KW-0805">Transcription regulation</keyword>
<dbReference type="Proteomes" id="UP001470230">
    <property type="component" value="Unassembled WGS sequence"/>
</dbReference>
<name>A0ABR2JP23_9EUKA</name>
<dbReference type="InterPro" id="IPR017930">
    <property type="entry name" value="Myb_dom"/>
</dbReference>
<feature type="domain" description="Myb-like" evidence="5">
    <location>
        <begin position="1"/>
        <end position="50"/>
    </location>
</feature>
<dbReference type="InterPro" id="IPR009057">
    <property type="entry name" value="Homeodomain-like_sf"/>
</dbReference>